<dbReference type="AlphaFoldDB" id="A0A399SV36"/>
<protein>
    <submittedName>
        <fullName evidence="1">Glycosyltransferase</fullName>
    </submittedName>
</protein>
<evidence type="ECO:0000313" key="2">
    <source>
        <dbReference type="Proteomes" id="UP000265926"/>
    </source>
</evidence>
<name>A0A399SV36_9BACT</name>
<reference evidence="1 2" key="1">
    <citation type="submission" date="2018-08" db="EMBL/GenBank/DDBJ databases">
        <title>Pallidiluteibacterium maritimus gen. nov., sp. nov., isolated from coastal sediment.</title>
        <authorList>
            <person name="Zhou L.Y."/>
        </authorList>
    </citation>
    <scope>NUCLEOTIDE SEQUENCE [LARGE SCALE GENOMIC DNA]</scope>
    <source>
        <strain evidence="1 2">XSD2</strain>
    </source>
</reference>
<sequence>MAEISINIVAFDIPYPADYGGSIDIFYKLKALHENGAQIILHCFKYNKSEQPELDKYCQKVIYYKRQRGVRFIFSRLPYIVITRKNKQLLKNLAANNYPILFEGLHSCYYLNARKLRERRKIVRMHNIEHDYYKGLHDASVDFFRRIYYGMESRKLKRYERVLKHASQIISIIYDDQRYFENKYGKTLCIPAFHPFDNITVEPGKGSYFLYHGNLSVEENQKAVRFLLYEVFNHLDTKLIIAGKNPEKDIENRANKLENVELIANPSEEKMYELLKNAQGCVLPTFQDTGLKLKLLISLFSSRFVLANNTMVKHTALADLCEIAYTASEFKNAIRDLANQEFTAEMVEQRVRKLQKFTNEYNSAELIKSIINE</sequence>
<comment type="caution">
    <text evidence="1">The sequence shown here is derived from an EMBL/GenBank/DDBJ whole genome shotgun (WGS) entry which is preliminary data.</text>
</comment>
<dbReference type="Gene3D" id="3.40.50.2000">
    <property type="entry name" value="Glycogen Phosphorylase B"/>
    <property type="match status" value="1"/>
</dbReference>
<dbReference type="Proteomes" id="UP000265926">
    <property type="component" value="Unassembled WGS sequence"/>
</dbReference>
<dbReference type="GO" id="GO:0016740">
    <property type="term" value="F:transferase activity"/>
    <property type="evidence" value="ECO:0007669"/>
    <property type="project" value="UniProtKB-KW"/>
</dbReference>
<gene>
    <name evidence="1" type="ORF">D1614_21495</name>
</gene>
<keyword evidence="2" id="KW-1185">Reference proteome</keyword>
<organism evidence="1 2">
    <name type="scientific">Maribellus luteus</name>
    <dbReference type="NCBI Taxonomy" id="2305463"/>
    <lineage>
        <taxon>Bacteria</taxon>
        <taxon>Pseudomonadati</taxon>
        <taxon>Bacteroidota</taxon>
        <taxon>Bacteroidia</taxon>
        <taxon>Marinilabiliales</taxon>
        <taxon>Prolixibacteraceae</taxon>
        <taxon>Maribellus</taxon>
    </lineage>
</organism>
<keyword evidence="1" id="KW-0808">Transferase</keyword>
<evidence type="ECO:0000313" key="1">
    <source>
        <dbReference type="EMBL" id="RIJ45885.1"/>
    </source>
</evidence>
<dbReference type="SUPFAM" id="SSF53756">
    <property type="entry name" value="UDP-Glycosyltransferase/glycogen phosphorylase"/>
    <property type="match status" value="1"/>
</dbReference>
<dbReference type="Pfam" id="PF13692">
    <property type="entry name" value="Glyco_trans_1_4"/>
    <property type="match status" value="1"/>
</dbReference>
<dbReference type="OrthoDB" id="1094459at2"/>
<accession>A0A399SV36</accession>
<dbReference type="RefSeq" id="WP_119440059.1">
    <property type="nucleotide sequence ID" value="NZ_QWGR01000019.1"/>
</dbReference>
<dbReference type="EMBL" id="QWGR01000019">
    <property type="protein sequence ID" value="RIJ45885.1"/>
    <property type="molecule type" value="Genomic_DNA"/>
</dbReference>
<proteinExistence type="predicted"/>